<comment type="caution">
    <text evidence="1">The sequence shown here is derived from an EMBL/GenBank/DDBJ whole genome shotgun (WGS) entry which is preliminary data.</text>
</comment>
<dbReference type="Proteomes" id="UP000436088">
    <property type="component" value="Unassembled WGS sequence"/>
</dbReference>
<accession>A0A6A3C5E2</accession>
<organism evidence="1 2">
    <name type="scientific">Hibiscus syriacus</name>
    <name type="common">Rose of Sharon</name>
    <dbReference type="NCBI Taxonomy" id="106335"/>
    <lineage>
        <taxon>Eukaryota</taxon>
        <taxon>Viridiplantae</taxon>
        <taxon>Streptophyta</taxon>
        <taxon>Embryophyta</taxon>
        <taxon>Tracheophyta</taxon>
        <taxon>Spermatophyta</taxon>
        <taxon>Magnoliopsida</taxon>
        <taxon>eudicotyledons</taxon>
        <taxon>Gunneridae</taxon>
        <taxon>Pentapetalae</taxon>
        <taxon>rosids</taxon>
        <taxon>malvids</taxon>
        <taxon>Malvales</taxon>
        <taxon>Malvaceae</taxon>
        <taxon>Malvoideae</taxon>
        <taxon>Hibiscus</taxon>
    </lineage>
</organism>
<proteinExistence type="predicted"/>
<dbReference type="GO" id="GO:0016301">
    <property type="term" value="F:kinase activity"/>
    <property type="evidence" value="ECO:0007669"/>
    <property type="project" value="UniProtKB-KW"/>
</dbReference>
<dbReference type="EMBL" id="VEPZ02000488">
    <property type="protein sequence ID" value="KAE8724066.1"/>
    <property type="molecule type" value="Genomic_DNA"/>
</dbReference>
<sequence>MIKQLELTDHDVAFIAEFIDSLITKLLPGWKPSVYLSSEIASTCAEYSVSENSKWSTPCPWDSFLTSDPALGVATGVSALNTSLNECIIQAPDGSNNEHLSFLEDQESQASVISGILVEDTSIKNAKPSEDANSNMNQTCKNLGGYMSEDFEDNYYDEFNNSTRNESSTEECIPVNEIMKASGLTFSNLGRELNFACLPSNCSSQSIADKDLDIGLKLELDAVEAQYQQWFQELSRMRDEELEATKKRWMAKKNLAV</sequence>
<dbReference type="AlphaFoldDB" id="A0A6A3C5E2"/>
<keyword evidence="2" id="KW-1185">Reference proteome</keyword>
<protein>
    <submittedName>
        <fullName evidence="1">L-fucokinase/GDP-L-fucose pyrophosphorylase</fullName>
    </submittedName>
</protein>
<name>A0A6A3C5E2_HIBSY</name>
<evidence type="ECO:0000313" key="1">
    <source>
        <dbReference type="EMBL" id="KAE8724066.1"/>
    </source>
</evidence>
<evidence type="ECO:0000313" key="2">
    <source>
        <dbReference type="Proteomes" id="UP000436088"/>
    </source>
</evidence>
<reference evidence="1" key="1">
    <citation type="submission" date="2019-09" db="EMBL/GenBank/DDBJ databases">
        <title>Draft genome information of white flower Hibiscus syriacus.</title>
        <authorList>
            <person name="Kim Y.-M."/>
        </authorList>
    </citation>
    <scope>NUCLEOTIDE SEQUENCE [LARGE SCALE GENOMIC DNA]</scope>
    <source>
        <strain evidence="1">YM2019G1</strain>
    </source>
</reference>
<gene>
    <name evidence="1" type="ORF">F3Y22_tig00010968pilonHSYRG00180</name>
</gene>